<dbReference type="InterPro" id="IPR002347">
    <property type="entry name" value="SDR_fam"/>
</dbReference>
<protein>
    <submittedName>
        <fullName evidence="2">Uncharacterized protein</fullName>
    </submittedName>
</protein>
<reference evidence="2" key="1">
    <citation type="submission" date="2022-11" db="EMBL/GenBank/DDBJ databases">
        <authorList>
            <person name="Scott C."/>
            <person name="Bruce N."/>
        </authorList>
    </citation>
    <scope>NUCLEOTIDE SEQUENCE</scope>
</reference>
<gene>
    <name evidence="2" type="ORF">PPNO1_LOCUS2188</name>
</gene>
<dbReference type="OrthoDB" id="47007at2759"/>
<keyword evidence="3" id="KW-1185">Reference proteome</keyword>
<name>A0A9P1M989_9PEZI</name>
<dbReference type="Pfam" id="PF00106">
    <property type="entry name" value="adh_short"/>
    <property type="match status" value="1"/>
</dbReference>
<dbReference type="PANTHER" id="PTHR42820">
    <property type="entry name" value="SHORT-CHAIN DEHYDROGENASE REDUCTASE"/>
    <property type="match status" value="1"/>
</dbReference>
<organism evidence="2 3">
    <name type="scientific">Parascedosporium putredinis</name>
    <dbReference type="NCBI Taxonomy" id="1442378"/>
    <lineage>
        <taxon>Eukaryota</taxon>
        <taxon>Fungi</taxon>
        <taxon>Dikarya</taxon>
        <taxon>Ascomycota</taxon>
        <taxon>Pezizomycotina</taxon>
        <taxon>Sordariomycetes</taxon>
        <taxon>Hypocreomycetidae</taxon>
        <taxon>Microascales</taxon>
        <taxon>Microascaceae</taxon>
        <taxon>Parascedosporium</taxon>
    </lineage>
</organism>
<comment type="caution">
    <text evidence="2">The sequence shown here is derived from an EMBL/GenBank/DDBJ whole genome shotgun (WGS) entry which is preliminary data.</text>
</comment>
<evidence type="ECO:0000256" key="1">
    <source>
        <dbReference type="SAM" id="SignalP"/>
    </source>
</evidence>
<evidence type="ECO:0000313" key="3">
    <source>
        <dbReference type="Proteomes" id="UP000838763"/>
    </source>
</evidence>
<dbReference type="EMBL" id="CALLCH030000004">
    <property type="protein sequence ID" value="CAI4212430.1"/>
    <property type="molecule type" value="Genomic_DNA"/>
</dbReference>
<dbReference type="Proteomes" id="UP000838763">
    <property type="component" value="Unassembled WGS sequence"/>
</dbReference>
<dbReference type="AlphaFoldDB" id="A0A9P1M989"/>
<dbReference type="Gene3D" id="3.40.50.720">
    <property type="entry name" value="NAD(P)-binding Rossmann-like Domain"/>
    <property type="match status" value="1"/>
</dbReference>
<proteinExistence type="predicted"/>
<keyword evidence="1" id="KW-0732">Signal</keyword>
<sequence>MASNLLLGRIAIVTGAASGLGRATALAFAKQGAAVVCADQKASQSHQPATHQLIINMGGRGIFAETDVSDSGSMEALVRKAVKEYGRLDM</sequence>
<accession>A0A9P1M989</accession>
<dbReference type="PRINTS" id="PR00081">
    <property type="entry name" value="GDHRDH"/>
</dbReference>
<dbReference type="InterPro" id="IPR036291">
    <property type="entry name" value="NAD(P)-bd_dom_sf"/>
</dbReference>
<feature type="chain" id="PRO_5040124465" evidence="1">
    <location>
        <begin position="17"/>
        <end position="90"/>
    </location>
</feature>
<evidence type="ECO:0000313" key="2">
    <source>
        <dbReference type="EMBL" id="CAI4212430.1"/>
    </source>
</evidence>
<dbReference type="SUPFAM" id="SSF51735">
    <property type="entry name" value="NAD(P)-binding Rossmann-fold domains"/>
    <property type="match status" value="1"/>
</dbReference>
<dbReference type="PANTHER" id="PTHR42820:SF1">
    <property type="entry name" value="SHORT-CHAIN DEHYDROGENASE_REDUCTASE FAMILY PROTEIN"/>
    <property type="match status" value="1"/>
</dbReference>
<feature type="signal peptide" evidence="1">
    <location>
        <begin position="1"/>
        <end position="16"/>
    </location>
</feature>